<reference evidence="1 2" key="1">
    <citation type="submission" date="2023-07" db="EMBL/GenBank/DDBJ databases">
        <title>Comparative genomics of wheat-associated soil bacteria to identify genetic determinants of phenazine resistance.</title>
        <authorList>
            <person name="Mouncey N."/>
        </authorList>
    </citation>
    <scope>NUCLEOTIDE SEQUENCE [LARGE SCALE GENOMIC DNA]</scope>
    <source>
        <strain evidence="1 2">B2I6</strain>
    </source>
</reference>
<dbReference type="EMBL" id="JAUSWV010000002">
    <property type="protein sequence ID" value="MDQ0579564.1"/>
    <property type="molecule type" value="Genomic_DNA"/>
</dbReference>
<dbReference type="Proteomes" id="UP001230654">
    <property type="component" value="Unassembled WGS sequence"/>
</dbReference>
<accession>A0ABU0NKF3</accession>
<name>A0ABU0NKF3_STRRH</name>
<comment type="caution">
    <text evidence="1">The sequence shown here is derived from an EMBL/GenBank/DDBJ whole genome shotgun (WGS) entry which is preliminary data.</text>
</comment>
<gene>
    <name evidence="1" type="ORF">QF030_001742</name>
</gene>
<protein>
    <submittedName>
        <fullName evidence="1">Uncharacterized protein</fullName>
    </submittedName>
</protein>
<organism evidence="1 2">
    <name type="scientific">Streptomyces rishiriensis</name>
    <dbReference type="NCBI Taxonomy" id="68264"/>
    <lineage>
        <taxon>Bacteria</taxon>
        <taxon>Bacillati</taxon>
        <taxon>Actinomycetota</taxon>
        <taxon>Actinomycetes</taxon>
        <taxon>Kitasatosporales</taxon>
        <taxon>Streptomycetaceae</taxon>
        <taxon>Streptomyces</taxon>
    </lineage>
</organism>
<sequence length="141" mass="15389">MGGLTVRQLSVAAGLLEPMDIDGYLAAGDPMTALATSHGLAVADAAVRLAEVERFHEEKEHLAGKLTVRWGDPYHVGLETVRLRTAAEEIPEPWAELSLLVGDVYLWRAPEHGRWVALGVADLDPYDEIRLLLVVTDTDPP</sequence>
<evidence type="ECO:0000313" key="1">
    <source>
        <dbReference type="EMBL" id="MDQ0579564.1"/>
    </source>
</evidence>
<evidence type="ECO:0000313" key="2">
    <source>
        <dbReference type="Proteomes" id="UP001230654"/>
    </source>
</evidence>
<keyword evidence="2" id="KW-1185">Reference proteome</keyword>
<proteinExistence type="predicted"/>